<sequence>MSKLAKNNRQGLGPKRKSADLKFEVDWQTFKNTIELIAGNGVDVSHESGAKLIRLAYKNSIKAGRQRKKVPYWWTDSISSKREECLRTRRILTRLRKRKAQTEACAAAKAMYWSNKKELSKLISRTKKRFWEELCLEIDSDIWGGAYKIVLKRAGCLTPYEVSMDMRKQIIGGVELTR</sequence>
<dbReference type="AlphaFoldDB" id="A0AAW1MCT4"/>
<dbReference type="Proteomes" id="UP001458880">
    <property type="component" value="Unassembled WGS sequence"/>
</dbReference>
<comment type="caution">
    <text evidence="1">The sequence shown here is derived from an EMBL/GenBank/DDBJ whole genome shotgun (WGS) entry which is preliminary data.</text>
</comment>
<keyword evidence="2" id="KW-1185">Reference proteome</keyword>
<evidence type="ECO:0000313" key="2">
    <source>
        <dbReference type="Proteomes" id="UP001458880"/>
    </source>
</evidence>
<organism evidence="1 2">
    <name type="scientific">Popillia japonica</name>
    <name type="common">Japanese beetle</name>
    <dbReference type="NCBI Taxonomy" id="7064"/>
    <lineage>
        <taxon>Eukaryota</taxon>
        <taxon>Metazoa</taxon>
        <taxon>Ecdysozoa</taxon>
        <taxon>Arthropoda</taxon>
        <taxon>Hexapoda</taxon>
        <taxon>Insecta</taxon>
        <taxon>Pterygota</taxon>
        <taxon>Neoptera</taxon>
        <taxon>Endopterygota</taxon>
        <taxon>Coleoptera</taxon>
        <taxon>Polyphaga</taxon>
        <taxon>Scarabaeiformia</taxon>
        <taxon>Scarabaeidae</taxon>
        <taxon>Rutelinae</taxon>
        <taxon>Popillia</taxon>
    </lineage>
</organism>
<proteinExistence type="predicted"/>
<dbReference type="EMBL" id="JASPKY010000066">
    <property type="protein sequence ID" value="KAK9743781.1"/>
    <property type="molecule type" value="Genomic_DNA"/>
</dbReference>
<evidence type="ECO:0000313" key="1">
    <source>
        <dbReference type="EMBL" id="KAK9743781.1"/>
    </source>
</evidence>
<protein>
    <submittedName>
        <fullName evidence="1">Uncharacterized protein</fullName>
    </submittedName>
</protein>
<reference evidence="1 2" key="1">
    <citation type="journal article" date="2024" name="BMC Genomics">
        <title>De novo assembly and annotation of Popillia japonica's genome with initial clues to its potential as an invasive pest.</title>
        <authorList>
            <person name="Cucini C."/>
            <person name="Boschi S."/>
            <person name="Funari R."/>
            <person name="Cardaioli E."/>
            <person name="Iannotti N."/>
            <person name="Marturano G."/>
            <person name="Paoli F."/>
            <person name="Bruttini M."/>
            <person name="Carapelli A."/>
            <person name="Frati F."/>
            <person name="Nardi F."/>
        </authorList>
    </citation>
    <scope>NUCLEOTIDE SEQUENCE [LARGE SCALE GENOMIC DNA]</scope>
    <source>
        <strain evidence="1">DMR45628</strain>
    </source>
</reference>
<name>A0AAW1MCT4_POPJA</name>
<gene>
    <name evidence="1" type="ORF">QE152_g8320</name>
</gene>
<accession>A0AAW1MCT4</accession>